<dbReference type="AlphaFoldDB" id="A0A1C7MY51"/>
<name>A0A1C7MY51_9FUNG</name>
<evidence type="ECO:0000313" key="1">
    <source>
        <dbReference type="EMBL" id="OBZ81795.1"/>
    </source>
</evidence>
<comment type="caution">
    <text evidence="1">The sequence shown here is derived from an EMBL/GenBank/DDBJ whole genome shotgun (WGS) entry which is preliminary data.</text>
</comment>
<dbReference type="Proteomes" id="UP000093000">
    <property type="component" value="Unassembled WGS sequence"/>
</dbReference>
<dbReference type="OrthoDB" id="2441332at2759"/>
<dbReference type="InParanoid" id="A0A1C7MY51"/>
<dbReference type="EMBL" id="LUGH01001054">
    <property type="protein sequence ID" value="OBZ81795.1"/>
    <property type="molecule type" value="Genomic_DNA"/>
</dbReference>
<keyword evidence="2" id="KW-1185">Reference proteome</keyword>
<protein>
    <submittedName>
        <fullName evidence="1">Uncharacterized protein</fullName>
    </submittedName>
</protein>
<organism evidence="1 2">
    <name type="scientific">Choanephora cucurbitarum</name>
    <dbReference type="NCBI Taxonomy" id="101091"/>
    <lineage>
        <taxon>Eukaryota</taxon>
        <taxon>Fungi</taxon>
        <taxon>Fungi incertae sedis</taxon>
        <taxon>Mucoromycota</taxon>
        <taxon>Mucoromycotina</taxon>
        <taxon>Mucoromycetes</taxon>
        <taxon>Mucorales</taxon>
        <taxon>Mucorineae</taxon>
        <taxon>Choanephoraceae</taxon>
        <taxon>Choanephoroideae</taxon>
        <taxon>Choanephora</taxon>
    </lineage>
</organism>
<reference evidence="1 2" key="1">
    <citation type="submission" date="2016-03" db="EMBL/GenBank/DDBJ databases">
        <title>Choanephora cucurbitarum.</title>
        <authorList>
            <person name="Min B."/>
            <person name="Park H."/>
            <person name="Park J.-H."/>
            <person name="Shin H.-D."/>
            <person name="Choi I.-G."/>
        </authorList>
    </citation>
    <scope>NUCLEOTIDE SEQUENCE [LARGE SCALE GENOMIC DNA]</scope>
    <source>
        <strain evidence="1 2">KUS-F28377</strain>
    </source>
</reference>
<accession>A0A1C7MY51</accession>
<sequence length="489" mass="55521">MTDQKSLIRSYLESNNEIASFYNFIEENKEELCFEDKTKKERDELKRLFKATACSMGIKVVLSSVDLTPKGEEKAVEDDVLEQDQPSSKSQSKKRVIYFDYKKLERHTMKLTIAGKQMGRRLGAYREQTICLANNGKKIDENHEILNYIINCDIKMSFLVEIGFDDIKITGDFFNPSNGLCDCQDRFLLLASKIQKHLMMREEKKARKILSEELTKANEDEDEEAILFLELISTFIKKVNGYSSTTEQSYVDSTMMPWLEHYFEQINNTTKACCRGTLEPLAKQPALLTSFASSAASTSTATSCKAGSKRSRASACPSWLSLCPDYLLKLTIGVQEFDVFICEFKKPNAVPSQIVSDKVKMANMMKIMLDRLVLAGILSPVVCGLYDDGEKTETYKMYVADDGTYALVQLSAFRGIRYLTDLTMIPVIMPFFAQLKNIILGTKYKIELSIFEEVLPGPLSLFSVPSSWLRPSLEYPVVVDENKRKKQIA</sequence>
<gene>
    <name evidence="1" type="ORF">A0J61_10156</name>
</gene>
<evidence type="ECO:0000313" key="2">
    <source>
        <dbReference type="Proteomes" id="UP000093000"/>
    </source>
</evidence>
<proteinExistence type="predicted"/>